<dbReference type="RefSeq" id="WP_379571393.1">
    <property type="nucleotide sequence ID" value="NZ_JBHSQK010000106.1"/>
</dbReference>
<dbReference type="Proteomes" id="UP001596119">
    <property type="component" value="Unassembled WGS sequence"/>
</dbReference>
<keyword evidence="3" id="KW-0489">Methyltransferase</keyword>
<proteinExistence type="predicted"/>
<dbReference type="SUPFAM" id="SSF53335">
    <property type="entry name" value="S-adenosyl-L-methionine-dependent methyltransferases"/>
    <property type="match status" value="1"/>
</dbReference>
<dbReference type="InterPro" id="IPR036390">
    <property type="entry name" value="WH_DNA-bd_sf"/>
</dbReference>
<keyword evidence="3" id="KW-0808">Transferase</keyword>
<feature type="domain" description="S-adenosylmethionine-dependent methyltransferase Rv2258c-like winged HTH" evidence="2">
    <location>
        <begin position="35"/>
        <end position="84"/>
    </location>
</feature>
<dbReference type="PANTHER" id="PTHR45128">
    <property type="entry name" value="METHYLTRANSFERASE TYPE 11"/>
    <property type="match status" value="1"/>
</dbReference>
<organism evidence="3 4">
    <name type="scientific">Pseudonocardia lutea</name>
    <dbReference type="NCBI Taxonomy" id="2172015"/>
    <lineage>
        <taxon>Bacteria</taxon>
        <taxon>Bacillati</taxon>
        <taxon>Actinomycetota</taxon>
        <taxon>Actinomycetes</taxon>
        <taxon>Pseudonocardiales</taxon>
        <taxon>Pseudonocardiaceae</taxon>
        <taxon>Pseudonocardia</taxon>
    </lineage>
</organism>
<evidence type="ECO:0000313" key="3">
    <source>
        <dbReference type="EMBL" id="MFC5952470.1"/>
    </source>
</evidence>
<dbReference type="InterPro" id="IPR041698">
    <property type="entry name" value="Methyltransf_25"/>
</dbReference>
<dbReference type="InterPro" id="IPR029063">
    <property type="entry name" value="SAM-dependent_MTases_sf"/>
</dbReference>
<dbReference type="EMBL" id="JBHSQK010000106">
    <property type="protein sequence ID" value="MFC5952470.1"/>
    <property type="molecule type" value="Genomic_DNA"/>
</dbReference>
<comment type="caution">
    <text evidence="3">The sequence shown here is derived from an EMBL/GenBank/DDBJ whole genome shotgun (WGS) entry which is preliminary data.</text>
</comment>
<dbReference type="Pfam" id="PF21320">
    <property type="entry name" value="WHD_Rv2258c"/>
    <property type="match status" value="1"/>
</dbReference>
<dbReference type="EC" id="2.1.1.-" evidence="3"/>
<evidence type="ECO:0000259" key="2">
    <source>
        <dbReference type="Pfam" id="PF21320"/>
    </source>
</evidence>
<name>A0ABW1IH49_9PSEU</name>
<keyword evidence="4" id="KW-1185">Reference proteome</keyword>
<dbReference type="SUPFAM" id="SSF46785">
    <property type="entry name" value="Winged helix' DNA-binding domain"/>
    <property type="match status" value="1"/>
</dbReference>
<feature type="domain" description="Methyltransferase" evidence="1">
    <location>
        <begin position="185"/>
        <end position="275"/>
    </location>
</feature>
<dbReference type="GO" id="GO:0032259">
    <property type="term" value="P:methylation"/>
    <property type="evidence" value="ECO:0007669"/>
    <property type="project" value="UniProtKB-KW"/>
</dbReference>
<dbReference type="GO" id="GO:0008168">
    <property type="term" value="F:methyltransferase activity"/>
    <property type="evidence" value="ECO:0007669"/>
    <property type="project" value="UniProtKB-KW"/>
</dbReference>
<reference evidence="4" key="1">
    <citation type="journal article" date="2019" name="Int. J. Syst. Evol. Microbiol.">
        <title>The Global Catalogue of Microorganisms (GCM) 10K type strain sequencing project: providing services to taxonomists for standard genome sequencing and annotation.</title>
        <authorList>
            <consortium name="The Broad Institute Genomics Platform"/>
            <consortium name="The Broad Institute Genome Sequencing Center for Infectious Disease"/>
            <person name="Wu L."/>
            <person name="Ma J."/>
        </authorList>
    </citation>
    <scope>NUCLEOTIDE SEQUENCE [LARGE SCALE GENOMIC DNA]</scope>
    <source>
        <strain evidence="4">CGMCC 4.7397</strain>
    </source>
</reference>
<gene>
    <name evidence="3" type="ORF">ACFQH9_29825</name>
</gene>
<protein>
    <submittedName>
        <fullName evidence="3">SAM-dependent methyltransferase</fullName>
        <ecNumber evidence="3">2.1.1.-</ecNumber>
    </submittedName>
</protein>
<dbReference type="CDD" id="cd02440">
    <property type="entry name" value="AdoMet_MTases"/>
    <property type="match status" value="1"/>
</dbReference>
<dbReference type="Gene3D" id="3.40.50.150">
    <property type="entry name" value="Vaccinia Virus protein VP39"/>
    <property type="match status" value="1"/>
</dbReference>
<dbReference type="InterPro" id="IPR053173">
    <property type="entry name" value="SAM-binding_MTase"/>
</dbReference>
<evidence type="ECO:0000259" key="1">
    <source>
        <dbReference type="Pfam" id="PF13649"/>
    </source>
</evidence>
<dbReference type="Pfam" id="PF13649">
    <property type="entry name" value="Methyltransf_25"/>
    <property type="match status" value="1"/>
</dbReference>
<sequence length="362" mass="38200">MSETTAAPETPSTTEELAGRLFEAGLGAFELATVLLGDRLGLYRALAAGGPATAPELAKAADVDARYAREWCEQQATAGLLTVDDPAADPERRRFGLVPGSEPVLIDPDSPARLVPLAEFVESLGRVLPALTGAFRTGAGVPYGAYGVQHAQAALSRPCFVGQLVQEWVPQVPGLDARLAAGGTVAEFGCGEGWAAIALAQGYPGVRVDAFDADPPSIDAAREHAAEAGVADRVRFVVADVADPALTGRYDAVFAFEMLHDLAHPVAALRTAHRIADGPVVIMDERADEAFSPGADPMQRFLYAASVLHCLPVGRCEPDSAATGTVLRPDLLRRYATEAGFAGVTVLPIEHEMFRFYLLDRG</sequence>
<dbReference type="InterPro" id="IPR048711">
    <property type="entry name" value="WHD_Rv2258c"/>
</dbReference>
<accession>A0ABW1IH49</accession>
<evidence type="ECO:0000313" key="4">
    <source>
        <dbReference type="Proteomes" id="UP001596119"/>
    </source>
</evidence>